<proteinExistence type="predicted"/>
<comment type="caution">
    <text evidence="1">The sequence shown here is derived from an EMBL/GenBank/DDBJ whole genome shotgun (WGS) entry which is preliminary data.</text>
</comment>
<reference evidence="2 4" key="2">
    <citation type="submission" date="2019-07" db="EMBL/GenBank/DDBJ databases">
        <title>Whole genome shotgun sequence of Acetobacter cibinongensis NBRC 16605.</title>
        <authorList>
            <person name="Hosoyama A."/>
            <person name="Uohara A."/>
            <person name="Ohji S."/>
            <person name="Ichikawa N."/>
        </authorList>
    </citation>
    <scope>NUCLEOTIDE SEQUENCE [LARGE SCALE GENOMIC DNA]</scope>
    <source>
        <strain evidence="2 4">NBRC 16605</strain>
    </source>
</reference>
<reference evidence="1 3" key="1">
    <citation type="submission" date="2012-11" db="EMBL/GenBank/DDBJ databases">
        <title>Whole genome sequence of Acetobacter cibinongensis 4H-1.</title>
        <authorList>
            <person name="Azuma Y."/>
            <person name="Higashiura N."/>
            <person name="Hirakawa H."/>
            <person name="Matsushita K."/>
        </authorList>
    </citation>
    <scope>NUCLEOTIDE SEQUENCE [LARGE SCALE GENOMIC DNA]</scope>
    <source>
        <strain evidence="1 3">4H-1</strain>
    </source>
</reference>
<accession>A0A6N3SMB2</accession>
<dbReference type="AlphaFoldDB" id="A0A0D6N5X4"/>
<sequence>MGGQIICVKQEPGCVAHARNTNLLGREASVLLQTALVCRTGYCHARLPYGDGPDH</sequence>
<dbReference type="STRING" id="1231339.Abci_017_157"/>
<keyword evidence="4" id="KW-1185">Reference proteome</keyword>
<evidence type="ECO:0000313" key="4">
    <source>
        <dbReference type="Proteomes" id="UP000321891"/>
    </source>
</evidence>
<gene>
    <name evidence="1" type="ORF">Abci_017_157</name>
    <name evidence="2" type="ORF">ACI01nite_11320</name>
</gene>
<name>A0A0D6N5X4_9PROT</name>
<dbReference type="EMBL" id="BJVU01000003">
    <property type="protein sequence ID" value="GEL58530.1"/>
    <property type="molecule type" value="Genomic_DNA"/>
</dbReference>
<accession>A0A0D6N5X4</accession>
<dbReference type="EMBL" id="BAMV01000017">
    <property type="protein sequence ID" value="GAN60973.1"/>
    <property type="molecule type" value="Genomic_DNA"/>
</dbReference>
<evidence type="ECO:0000313" key="3">
    <source>
        <dbReference type="Proteomes" id="UP000032671"/>
    </source>
</evidence>
<organism evidence="1 3">
    <name type="scientific">Acetobacter cibinongensis</name>
    <dbReference type="NCBI Taxonomy" id="146475"/>
    <lineage>
        <taxon>Bacteria</taxon>
        <taxon>Pseudomonadati</taxon>
        <taxon>Pseudomonadota</taxon>
        <taxon>Alphaproteobacteria</taxon>
        <taxon>Acetobacterales</taxon>
        <taxon>Acetobacteraceae</taxon>
        <taxon>Acetobacter</taxon>
    </lineage>
</organism>
<dbReference type="Proteomes" id="UP000032671">
    <property type="component" value="Unassembled WGS sequence"/>
</dbReference>
<dbReference type="Proteomes" id="UP000321891">
    <property type="component" value="Unassembled WGS sequence"/>
</dbReference>
<evidence type="ECO:0000313" key="2">
    <source>
        <dbReference type="EMBL" id="GEL58530.1"/>
    </source>
</evidence>
<protein>
    <submittedName>
        <fullName evidence="1">Uncharacterized protein</fullName>
    </submittedName>
</protein>
<evidence type="ECO:0000313" key="1">
    <source>
        <dbReference type="EMBL" id="GAN60973.1"/>
    </source>
</evidence>